<dbReference type="RefSeq" id="WP_341370524.1">
    <property type="nucleotide sequence ID" value="NZ_JBBPCO010000005.1"/>
</dbReference>
<accession>A0ABU9D7F0</accession>
<dbReference type="SUPFAM" id="SSF56935">
    <property type="entry name" value="Porins"/>
    <property type="match status" value="1"/>
</dbReference>
<dbReference type="Proteomes" id="UP001446205">
    <property type="component" value="Unassembled WGS sequence"/>
</dbReference>
<dbReference type="InterPro" id="IPR023614">
    <property type="entry name" value="Porin_dom_sf"/>
</dbReference>
<dbReference type="EMBL" id="JBBPCO010000005">
    <property type="protein sequence ID" value="MEK8089468.1"/>
    <property type="molecule type" value="Genomic_DNA"/>
</dbReference>
<evidence type="ECO:0000313" key="3">
    <source>
        <dbReference type="Proteomes" id="UP001446205"/>
    </source>
</evidence>
<evidence type="ECO:0008006" key="4">
    <source>
        <dbReference type="Google" id="ProtNLM"/>
    </source>
</evidence>
<keyword evidence="3" id="KW-1185">Reference proteome</keyword>
<evidence type="ECO:0000256" key="1">
    <source>
        <dbReference type="SAM" id="SignalP"/>
    </source>
</evidence>
<reference evidence="2 3" key="1">
    <citation type="submission" date="2024-04" db="EMBL/GenBank/DDBJ databases">
        <authorList>
            <person name="Abashina T."/>
            <person name="Shaikin A."/>
        </authorList>
    </citation>
    <scope>NUCLEOTIDE SEQUENCE [LARGE SCALE GENOMIC DNA]</scope>
    <source>
        <strain evidence="2 3">AAFK</strain>
    </source>
</reference>
<feature type="signal peptide" evidence="1">
    <location>
        <begin position="1"/>
        <end position="21"/>
    </location>
</feature>
<evidence type="ECO:0000313" key="2">
    <source>
        <dbReference type="EMBL" id="MEK8089468.1"/>
    </source>
</evidence>
<proteinExistence type="predicted"/>
<feature type="chain" id="PRO_5046513158" description="Phosphate-selective porin O and P" evidence="1">
    <location>
        <begin position="22"/>
        <end position="432"/>
    </location>
</feature>
<protein>
    <recommendedName>
        <fullName evidence="4">Phosphate-selective porin O and P</fullName>
    </recommendedName>
</protein>
<dbReference type="Gene3D" id="2.40.160.10">
    <property type="entry name" value="Porin"/>
    <property type="match status" value="1"/>
</dbReference>
<sequence length="432" mass="47207">MRNKKLIAALALALGSPAAFAADPTVDQKIEVLQQEIEALKAQIKSGGAQTDSGDTGIAQTDNLPAPAGVAPSDNRRPPIIHKVKASDSGRTTIGGYGEVHYNNYIKDEKDDEVDLHRFVLFFGHKFNDWISLSSELEVEHAFVEGDEGGEVAMEQAYLNFHFSDAVNLRTGLQLIPMGFLNEIHEPPTFFGVERNEIETRIIPSTWRELAVSLTGQPVPGLEYHVGVSNGLAVGDEFDADKPLKKFRQGGSEASANDLAFYGALNYRGLPGLTLGGSVFTGNMGQNGAKNPALEGIDARATLWDLHAQANIRNFHLRALYARGTISDAGALSNVVSSGSVPEAFYGWYVEPAYTVWQSGDKKLIPFARYERFNTQDEMPTGIAADPDSDEQVTTLGMNFYPTANVVFKADYQDFDKVSTNDRWNLGVGYMF</sequence>
<keyword evidence="1" id="KW-0732">Signal</keyword>
<name>A0ABU9D7F0_9PROT</name>
<organism evidence="2 3">
    <name type="scientific">Thermithiobacillus plumbiphilus</name>
    <dbReference type="NCBI Taxonomy" id="1729899"/>
    <lineage>
        <taxon>Bacteria</taxon>
        <taxon>Pseudomonadati</taxon>
        <taxon>Pseudomonadota</taxon>
        <taxon>Acidithiobacillia</taxon>
        <taxon>Acidithiobacillales</taxon>
        <taxon>Thermithiobacillaceae</taxon>
        <taxon>Thermithiobacillus</taxon>
    </lineage>
</organism>
<gene>
    <name evidence="2" type="ORF">WOB96_06770</name>
</gene>
<comment type="caution">
    <text evidence="2">The sequence shown here is derived from an EMBL/GenBank/DDBJ whole genome shotgun (WGS) entry which is preliminary data.</text>
</comment>